<feature type="compositionally biased region" description="Low complexity" evidence="1">
    <location>
        <begin position="53"/>
        <end position="68"/>
    </location>
</feature>
<dbReference type="PANTHER" id="PTHR37745">
    <property type="entry name" value="EXPRESSED PROTEIN"/>
    <property type="match status" value="1"/>
</dbReference>
<evidence type="ECO:0000256" key="1">
    <source>
        <dbReference type="SAM" id="MobiDB-lite"/>
    </source>
</evidence>
<dbReference type="AlphaFoldDB" id="A0A835M685"/>
<dbReference type="OrthoDB" id="1893723at2759"/>
<evidence type="ECO:0000313" key="3">
    <source>
        <dbReference type="Proteomes" id="UP000631114"/>
    </source>
</evidence>
<proteinExistence type="predicted"/>
<evidence type="ECO:0000313" key="2">
    <source>
        <dbReference type="EMBL" id="KAF9615324.1"/>
    </source>
</evidence>
<feature type="region of interest" description="Disordered" evidence="1">
    <location>
        <begin position="1"/>
        <end position="73"/>
    </location>
</feature>
<keyword evidence="3" id="KW-1185">Reference proteome</keyword>
<name>A0A835M685_9MAGN</name>
<gene>
    <name evidence="2" type="ORF">IFM89_022975</name>
</gene>
<feature type="compositionally biased region" description="Acidic residues" evidence="1">
    <location>
        <begin position="43"/>
        <end position="52"/>
    </location>
</feature>
<reference evidence="2 3" key="1">
    <citation type="submission" date="2020-10" db="EMBL/GenBank/DDBJ databases">
        <title>The Coptis chinensis genome and diversification of protoberbering-type alkaloids.</title>
        <authorList>
            <person name="Wang B."/>
            <person name="Shu S."/>
            <person name="Song C."/>
            <person name="Liu Y."/>
        </authorList>
    </citation>
    <scope>NUCLEOTIDE SEQUENCE [LARGE SCALE GENOMIC DNA]</scope>
    <source>
        <strain evidence="2">HL-2020</strain>
        <tissue evidence="2">Leaf</tissue>
    </source>
</reference>
<protein>
    <submittedName>
        <fullName evidence="2">Uncharacterized protein</fullName>
    </submittedName>
</protein>
<dbReference type="PANTHER" id="PTHR37745:SF1">
    <property type="entry name" value="EXPRESSED PROTEIN"/>
    <property type="match status" value="1"/>
</dbReference>
<accession>A0A835M685</accession>
<organism evidence="2 3">
    <name type="scientific">Coptis chinensis</name>
    <dbReference type="NCBI Taxonomy" id="261450"/>
    <lineage>
        <taxon>Eukaryota</taxon>
        <taxon>Viridiplantae</taxon>
        <taxon>Streptophyta</taxon>
        <taxon>Embryophyta</taxon>
        <taxon>Tracheophyta</taxon>
        <taxon>Spermatophyta</taxon>
        <taxon>Magnoliopsida</taxon>
        <taxon>Ranunculales</taxon>
        <taxon>Ranunculaceae</taxon>
        <taxon>Coptidoideae</taxon>
        <taxon>Coptis</taxon>
    </lineage>
</organism>
<dbReference type="EMBL" id="JADFTS010000003">
    <property type="protein sequence ID" value="KAF9615324.1"/>
    <property type="molecule type" value="Genomic_DNA"/>
</dbReference>
<dbReference type="Proteomes" id="UP000631114">
    <property type="component" value="Unassembled WGS sequence"/>
</dbReference>
<sequence>MDHQPPQEEEEELQHHHHHYQNQDEDDPSYSLPSISEIIVFHDEEEDEEEDNNNNNNNNKDSSSPSSSDADDTHHVITTSTISNSTHTQQQQQTHFYISPEPHVSTQFYTFNQQSHSLMVQCILDQRLATPDEIRTATARPVLKSWRSVWKDRNEDTAYITAWKRIQDKLNAHIDTHGNQVLYFKSNCQQYVSHIEQWQDIVMSFHGDADLKHLGVKETIERIKQVWTVGAKLYGIPESFIRACVRSCPVCCDGSSSSRPKRQKYIRYKPFMAEVKDYACHRAGEPGKIRAIVPIANYNEKDKSFVYQEEGVAVFKLYAVHTGHERVHWMGMRG</sequence>
<comment type="caution">
    <text evidence="2">The sequence shown here is derived from an EMBL/GenBank/DDBJ whole genome shotgun (WGS) entry which is preliminary data.</text>
</comment>